<dbReference type="Gene3D" id="3.90.550.10">
    <property type="entry name" value="Spore Coat Polysaccharide Biosynthesis Protein SpsA, Chain A"/>
    <property type="match status" value="1"/>
</dbReference>
<dbReference type="Pfam" id="PF00535">
    <property type="entry name" value="Glycos_transf_2"/>
    <property type="match status" value="1"/>
</dbReference>
<comment type="similarity">
    <text evidence="1">Belongs to the glycosyltransferase 2 family.</text>
</comment>
<evidence type="ECO:0000313" key="5">
    <source>
        <dbReference type="Proteomes" id="UP000278566"/>
    </source>
</evidence>
<reference evidence="4 5" key="1">
    <citation type="submission" date="2018-11" db="EMBL/GenBank/DDBJ databases">
        <title>Changes in penicillin susceptibility of Streptococcus suis isolates by amino acid alterations in the penicillin-binding protein.</title>
        <authorList>
            <person name="Niemann L."/>
            <person name="Eichhorn I."/>
        </authorList>
    </citation>
    <scope>NUCLEOTIDE SEQUENCE [LARGE SCALE GENOMIC DNA]</scope>
    <source>
        <strain evidence="4 5">IMT40738</strain>
    </source>
</reference>
<accession>A0A3R8RDV3</accession>
<dbReference type="SUPFAM" id="SSF53448">
    <property type="entry name" value="Nucleotide-diphospho-sugar transferases"/>
    <property type="match status" value="1"/>
</dbReference>
<evidence type="ECO:0000313" key="4">
    <source>
        <dbReference type="EMBL" id="RRN48150.1"/>
    </source>
</evidence>
<dbReference type="Proteomes" id="UP000278566">
    <property type="component" value="Unassembled WGS sequence"/>
</dbReference>
<dbReference type="InterPro" id="IPR001173">
    <property type="entry name" value="Glyco_trans_2-like"/>
</dbReference>
<proteinExistence type="inferred from homology"/>
<keyword evidence="2" id="KW-0328">Glycosyltransferase</keyword>
<sequence length="270" mass="31528">MENCKMRISVLMGVYNAEKTLREALESIFNQTYQDFELIICDDGSTDSSLDILTKYSHRFPNKIKLIIHDVNKGLNETLNDCLNIAKGEYIARMDADDISLPMRFQKQVEFLDSNPEFAFVGTNMIHFDDSGDWGISTLIKIPQKKDMVKGSSFSHPSILMRRSALLQVGGYTVSPRLLRVEDYHLWIKMYEYGFYGYNLREPLIKFRDDKDAQARRTISNRLNEIYVKHLAIHKLKLPIYNYVYIMKPLLLILVPASLYKLLHQFKLKR</sequence>
<organism evidence="4 5">
    <name type="scientific">Streptococcus suis</name>
    <dbReference type="NCBI Taxonomy" id="1307"/>
    <lineage>
        <taxon>Bacteria</taxon>
        <taxon>Bacillati</taxon>
        <taxon>Bacillota</taxon>
        <taxon>Bacilli</taxon>
        <taxon>Lactobacillales</taxon>
        <taxon>Streptococcaceae</taxon>
        <taxon>Streptococcus</taxon>
    </lineage>
</organism>
<protein>
    <submittedName>
        <fullName evidence="4">Glycosyltransferase</fullName>
    </submittedName>
</protein>
<dbReference type="GO" id="GO:0016757">
    <property type="term" value="F:glycosyltransferase activity"/>
    <property type="evidence" value="ECO:0007669"/>
    <property type="project" value="UniProtKB-KW"/>
</dbReference>
<evidence type="ECO:0000256" key="3">
    <source>
        <dbReference type="ARBA" id="ARBA00022679"/>
    </source>
</evidence>
<evidence type="ECO:0000256" key="2">
    <source>
        <dbReference type="ARBA" id="ARBA00022676"/>
    </source>
</evidence>
<gene>
    <name evidence="4" type="ORF">EI220_11950</name>
</gene>
<name>A0A3R8RDV3_STRSU</name>
<dbReference type="PANTHER" id="PTHR43685">
    <property type="entry name" value="GLYCOSYLTRANSFERASE"/>
    <property type="match status" value="1"/>
</dbReference>
<evidence type="ECO:0000256" key="1">
    <source>
        <dbReference type="ARBA" id="ARBA00006739"/>
    </source>
</evidence>
<dbReference type="PANTHER" id="PTHR43685:SF5">
    <property type="entry name" value="GLYCOSYLTRANSFERASE EPSE-RELATED"/>
    <property type="match status" value="1"/>
</dbReference>
<dbReference type="InterPro" id="IPR029044">
    <property type="entry name" value="Nucleotide-diphossugar_trans"/>
</dbReference>
<keyword evidence="3 4" id="KW-0808">Transferase</keyword>
<comment type="caution">
    <text evidence="4">The sequence shown here is derived from an EMBL/GenBank/DDBJ whole genome shotgun (WGS) entry which is preliminary data.</text>
</comment>
<dbReference type="AlphaFoldDB" id="A0A3R8RDV3"/>
<dbReference type="InterPro" id="IPR050834">
    <property type="entry name" value="Glycosyltransf_2"/>
</dbReference>
<dbReference type="EMBL" id="RRZO01000104">
    <property type="protein sequence ID" value="RRN48150.1"/>
    <property type="molecule type" value="Genomic_DNA"/>
</dbReference>